<name>A0A0A9FUD1_ARUDO</name>
<accession>A0A0A9FUD1</accession>
<protein>
    <submittedName>
        <fullName evidence="1">Uncharacterized protein</fullName>
    </submittedName>
</protein>
<dbReference type="AlphaFoldDB" id="A0A0A9FUD1"/>
<dbReference type="EMBL" id="GBRH01183970">
    <property type="protein sequence ID" value="JAE13926.1"/>
    <property type="molecule type" value="Transcribed_RNA"/>
</dbReference>
<organism evidence="1">
    <name type="scientific">Arundo donax</name>
    <name type="common">Giant reed</name>
    <name type="synonym">Donax arundinaceus</name>
    <dbReference type="NCBI Taxonomy" id="35708"/>
    <lineage>
        <taxon>Eukaryota</taxon>
        <taxon>Viridiplantae</taxon>
        <taxon>Streptophyta</taxon>
        <taxon>Embryophyta</taxon>
        <taxon>Tracheophyta</taxon>
        <taxon>Spermatophyta</taxon>
        <taxon>Magnoliopsida</taxon>
        <taxon>Liliopsida</taxon>
        <taxon>Poales</taxon>
        <taxon>Poaceae</taxon>
        <taxon>PACMAD clade</taxon>
        <taxon>Arundinoideae</taxon>
        <taxon>Arundineae</taxon>
        <taxon>Arundo</taxon>
    </lineage>
</organism>
<sequence>MLCILPKLQTLPPAILKKLLIFFDTKCKLHKSS</sequence>
<proteinExistence type="predicted"/>
<reference evidence="1" key="1">
    <citation type="submission" date="2014-09" db="EMBL/GenBank/DDBJ databases">
        <authorList>
            <person name="Magalhaes I.L.F."/>
            <person name="Oliveira U."/>
            <person name="Santos F.R."/>
            <person name="Vidigal T.H.D.A."/>
            <person name="Brescovit A.D."/>
            <person name="Santos A.J."/>
        </authorList>
    </citation>
    <scope>NUCLEOTIDE SEQUENCE</scope>
    <source>
        <tissue evidence="1">Shoot tissue taken approximately 20 cm above the soil surface</tissue>
    </source>
</reference>
<reference evidence="1" key="2">
    <citation type="journal article" date="2015" name="Data Brief">
        <title>Shoot transcriptome of the giant reed, Arundo donax.</title>
        <authorList>
            <person name="Barrero R.A."/>
            <person name="Guerrero F.D."/>
            <person name="Moolhuijzen P."/>
            <person name="Goolsby J.A."/>
            <person name="Tidwell J."/>
            <person name="Bellgard S.E."/>
            <person name="Bellgard M.I."/>
        </authorList>
    </citation>
    <scope>NUCLEOTIDE SEQUENCE</scope>
    <source>
        <tissue evidence="1">Shoot tissue taken approximately 20 cm above the soil surface</tissue>
    </source>
</reference>
<evidence type="ECO:0000313" key="1">
    <source>
        <dbReference type="EMBL" id="JAE13926.1"/>
    </source>
</evidence>